<dbReference type="OrthoDB" id="3800576at2759"/>
<protein>
    <submittedName>
        <fullName evidence="2">Uncharacterized protein</fullName>
    </submittedName>
</protein>
<dbReference type="AlphaFoldDB" id="A0A8K0QYB8"/>
<name>A0A8K0QYB8_9PLEO</name>
<keyword evidence="3" id="KW-1185">Reference proteome</keyword>
<dbReference type="Proteomes" id="UP000813461">
    <property type="component" value="Unassembled WGS sequence"/>
</dbReference>
<evidence type="ECO:0000313" key="2">
    <source>
        <dbReference type="EMBL" id="KAH7075023.1"/>
    </source>
</evidence>
<gene>
    <name evidence="2" type="ORF">FB567DRAFT_553302</name>
</gene>
<evidence type="ECO:0000256" key="1">
    <source>
        <dbReference type="SAM" id="MobiDB-lite"/>
    </source>
</evidence>
<feature type="region of interest" description="Disordered" evidence="1">
    <location>
        <begin position="262"/>
        <end position="290"/>
    </location>
</feature>
<feature type="region of interest" description="Disordered" evidence="1">
    <location>
        <begin position="310"/>
        <end position="355"/>
    </location>
</feature>
<dbReference type="EMBL" id="JAGMVJ010000020">
    <property type="protein sequence ID" value="KAH7075023.1"/>
    <property type="molecule type" value="Genomic_DNA"/>
</dbReference>
<proteinExistence type="predicted"/>
<reference evidence="2" key="1">
    <citation type="journal article" date="2021" name="Nat. Commun.">
        <title>Genetic determinants of endophytism in the Arabidopsis root mycobiome.</title>
        <authorList>
            <person name="Mesny F."/>
            <person name="Miyauchi S."/>
            <person name="Thiergart T."/>
            <person name="Pickel B."/>
            <person name="Atanasova L."/>
            <person name="Karlsson M."/>
            <person name="Huettel B."/>
            <person name="Barry K.W."/>
            <person name="Haridas S."/>
            <person name="Chen C."/>
            <person name="Bauer D."/>
            <person name="Andreopoulos W."/>
            <person name="Pangilinan J."/>
            <person name="LaButti K."/>
            <person name="Riley R."/>
            <person name="Lipzen A."/>
            <person name="Clum A."/>
            <person name="Drula E."/>
            <person name="Henrissat B."/>
            <person name="Kohler A."/>
            <person name="Grigoriev I.V."/>
            <person name="Martin F.M."/>
            <person name="Hacquard S."/>
        </authorList>
    </citation>
    <scope>NUCLEOTIDE SEQUENCE</scope>
    <source>
        <strain evidence="2">MPI-SDFR-AT-0120</strain>
    </source>
</reference>
<accession>A0A8K0QYB8</accession>
<feature type="compositionally biased region" description="Low complexity" evidence="1">
    <location>
        <begin position="310"/>
        <end position="321"/>
    </location>
</feature>
<organism evidence="2 3">
    <name type="scientific">Paraphoma chrysanthemicola</name>
    <dbReference type="NCBI Taxonomy" id="798071"/>
    <lineage>
        <taxon>Eukaryota</taxon>
        <taxon>Fungi</taxon>
        <taxon>Dikarya</taxon>
        <taxon>Ascomycota</taxon>
        <taxon>Pezizomycotina</taxon>
        <taxon>Dothideomycetes</taxon>
        <taxon>Pleosporomycetidae</taxon>
        <taxon>Pleosporales</taxon>
        <taxon>Pleosporineae</taxon>
        <taxon>Phaeosphaeriaceae</taxon>
        <taxon>Paraphoma</taxon>
    </lineage>
</organism>
<comment type="caution">
    <text evidence="2">The sequence shown here is derived from an EMBL/GenBank/DDBJ whole genome shotgun (WGS) entry which is preliminary data.</text>
</comment>
<feature type="compositionally biased region" description="Pro residues" evidence="1">
    <location>
        <begin position="322"/>
        <end position="331"/>
    </location>
</feature>
<sequence>MSLLEFFALVALLVFLLAGGYVCRLELRVQHLLDLLAVANSLPAGAHPANNTLGDFEALQGPLKTSQDDNSRLRATIRDLAAKNECLSTSLLLSVAHDDPGFRRVSLDEKSASLRSLSAAYSALRRAADLDRVEMDRLQRTISDQTTSLWQRDVIVARFNTVIEFIHQMVAAGGLQMVVTVLFLGLFAYYGGYDLGELEVDTQKFESYFEYARAMADGLPCPLLPQGGFRLSGIQFPLTGVRVVGTRIIQLGNTFLSRSAPFSAGGQGHPAGQDDLPPMPNSPLGNVLDTPPAKKAAVVAAVSATATTTANTTKLAAATPPAAAPPAPPSQPAKAETKNLAFQPSKKPGSFGVQK</sequence>
<evidence type="ECO:0000313" key="3">
    <source>
        <dbReference type="Proteomes" id="UP000813461"/>
    </source>
</evidence>